<keyword evidence="3" id="KW-1185">Reference proteome</keyword>
<comment type="caution">
    <text evidence="2">The sequence shown here is derived from an EMBL/GenBank/DDBJ whole genome shotgun (WGS) entry which is preliminary data.</text>
</comment>
<evidence type="ECO:0000256" key="1">
    <source>
        <dbReference type="SAM" id="MobiDB-lite"/>
    </source>
</evidence>
<protein>
    <submittedName>
        <fullName evidence="2">Uncharacterized protein</fullName>
    </submittedName>
</protein>
<feature type="region of interest" description="Disordered" evidence="1">
    <location>
        <begin position="798"/>
        <end position="821"/>
    </location>
</feature>
<evidence type="ECO:0000313" key="3">
    <source>
        <dbReference type="Proteomes" id="UP001221757"/>
    </source>
</evidence>
<organism evidence="2 3">
    <name type="scientific">Mycena rosella</name>
    <name type="common">Pink bonnet</name>
    <name type="synonym">Agaricus rosellus</name>
    <dbReference type="NCBI Taxonomy" id="1033263"/>
    <lineage>
        <taxon>Eukaryota</taxon>
        <taxon>Fungi</taxon>
        <taxon>Dikarya</taxon>
        <taxon>Basidiomycota</taxon>
        <taxon>Agaricomycotina</taxon>
        <taxon>Agaricomycetes</taxon>
        <taxon>Agaricomycetidae</taxon>
        <taxon>Agaricales</taxon>
        <taxon>Marasmiineae</taxon>
        <taxon>Mycenaceae</taxon>
        <taxon>Mycena</taxon>
    </lineage>
</organism>
<sequence>MSVATDSMGMGAGRVVGKKMGAGHSLVISSNLDALLEHDERIRRNAHGLGSGSWSSAGAFPGSPVATGLPPPPRRSRGPLSPPPRSPLILQQSSPFSPQQERADTPESVDSNPYINPAPQFVEQGPTPISPPPRTSSMEGFPGATGRAREGSVGSVVNGVATGDTPQPSHDSKASPSSSETSSPADSRFSPRLFQSPSLPALLRRSSPKEPQRDRTRKLVKTRESPPQSHTKSQPSLSSSLPPEIMSDVPDIRRQHSRRRSSISVSSAISTDRESFIDLFSPTSTQDFDQAPSPFEAASPSPSEFPRSKPPIPTTPKPDFRRRPDIVRRPSPIGPPPTLPVRAIPPNIMPPTTNFLNPSERAQLIKKSRKLAQVFGQTPGAADFLPDARSSFLDVQAPSASKPRHRVAASMNMVGQMPPVQRPLPPWPAPEKTIHMNINGRRHSTPSTPISDEDQLVATELNSDASPSPRSFMEFSNSNEGQEPDLGPDESVSVTDTVSGPSARSGLPSPSPSLFENLSPEEQAEEERRKKRDKLAKLHRFLGSRVPPSLVLGPDYLEAPLPPPIVALDGTLAMASEPEAVRNRPWVKRRRSSSAAIRATWSDDLDRLKEDLNDREKAIIVRRAQKMEKVFGVAPPQKLYSAHHHGSSPTASGSRTAPASPGATPPPTPPMRNPNQTPYKRRSTPRKSSGRPSTADSDQLLLSNAEPSAGAGSFVYAHYQHSLNSLHDILDRNDKESLAELHQYLNDADADASPPRSPAPSKVERRRSLPARTSMASLASIASASSIASAASSALTTTATTAATTPPAAAPRTPEAERSEFQQRRRRAAKLTQFFGVDYRDLIDDVLESIEHGLDAERRHGTLNPAEAEDLLAKLRTLKTRRA</sequence>
<gene>
    <name evidence="2" type="ORF">B0H17DRAFT_1070262</name>
</gene>
<feature type="compositionally biased region" description="Pro residues" evidence="1">
    <location>
        <begin position="663"/>
        <end position="672"/>
    </location>
</feature>
<feature type="region of interest" description="Disordered" evidence="1">
    <location>
        <begin position="46"/>
        <end position="356"/>
    </location>
</feature>
<feature type="compositionally biased region" description="Low complexity" evidence="1">
    <location>
        <begin position="52"/>
        <end position="63"/>
    </location>
</feature>
<name>A0AAD7DBP6_MYCRO</name>
<proteinExistence type="predicted"/>
<feature type="compositionally biased region" description="Polar residues" evidence="1">
    <location>
        <begin position="461"/>
        <end position="481"/>
    </location>
</feature>
<feature type="compositionally biased region" description="Basic residues" evidence="1">
    <location>
        <begin position="679"/>
        <end position="689"/>
    </location>
</feature>
<feature type="compositionally biased region" description="Low complexity" evidence="1">
    <location>
        <begin position="798"/>
        <end position="813"/>
    </location>
</feature>
<reference evidence="2" key="1">
    <citation type="submission" date="2023-03" db="EMBL/GenBank/DDBJ databases">
        <title>Massive genome expansion in bonnet fungi (Mycena s.s.) driven by repeated elements and novel gene families across ecological guilds.</title>
        <authorList>
            <consortium name="Lawrence Berkeley National Laboratory"/>
            <person name="Harder C.B."/>
            <person name="Miyauchi S."/>
            <person name="Viragh M."/>
            <person name="Kuo A."/>
            <person name="Thoen E."/>
            <person name="Andreopoulos B."/>
            <person name="Lu D."/>
            <person name="Skrede I."/>
            <person name="Drula E."/>
            <person name="Henrissat B."/>
            <person name="Morin E."/>
            <person name="Kohler A."/>
            <person name="Barry K."/>
            <person name="LaButti K."/>
            <person name="Morin E."/>
            <person name="Salamov A."/>
            <person name="Lipzen A."/>
            <person name="Mereny Z."/>
            <person name="Hegedus B."/>
            <person name="Baldrian P."/>
            <person name="Stursova M."/>
            <person name="Weitz H."/>
            <person name="Taylor A."/>
            <person name="Grigoriev I.V."/>
            <person name="Nagy L.G."/>
            <person name="Martin F."/>
            <person name="Kauserud H."/>
        </authorList>
    </citation>
    <scope>NUCLEOTIDE SEQUENCE</scope>
    <source>
        <strain evidence="2">CBHHK067</strain>
    </source>
</reference>
<feature type="compositionally biased region" description="Low complexity" evidence="1">
    <location>
        <begin position="233"/>
        <end position="243"/>
    </location>
</feature>
<feature type="compositionally biased region" description="Low complexity" evidence="1">
    <location>
        <begin position="196"/>
        <end position="205"/>
    </location>
</feature>
<feature type="region of interest" description="Disordered" evidence="1">
    <location>
        <begin position="639"/>
        <end position="698"/>
    </location>
</feature>
<evidence type="ECO:0000313" key="2">
    <source>
        <dbReference type="EMBL" id="KAJ7687451.1"/>
    </source>
</evidence>
<feature type="region of interest" description="Disordered" evidence="1">
    <location>
        <begin position="745"/>
        <end position="771"/>
    </location>
</feature>
<dbReference type="Proteomes" id="UP001221757">
    <property type="component" value="Unassembled WGS sequence"/>
</dbReference>
<feature type="compositionally biased region" description="Low complexity" evidence="1">
    <location>
        <begin position="291"/>
        <end position="305"/>
    </location>
</feature>
<feature type="compositionally biased region" description="Polar residues" evidence="1">
    <location>
        <begin position="492"/>
        <end position="502"/>
    </location>
</feature>
<dbReference type="EMBL" id="JARKIE010000088">
    <property type="protein sequence ID" value="KAJ7687451.1"/>
    <property type="molecule type" value="Genomic_DNA"/>
</dbReference>
<dbReference type="AlphaFoldDB" id="A0AAD7DBP6"/>
<accession>A0AAD7DBP6</accession>
<feature type="compositionally biased region" description="Low complexity" evidence="1">
    <location>
        <begin position="174"/>
        <end position="187"/>
    </location>
</feature>
<feature type="compositionally biased region" description="Basic and acidic residues" evidence="1">
    <location>
        <begin position="318"/>
        <end position="328"/>
    </location>
</feature>
<feature type="region of interest" description="Disordered" evidence="1">
    <location>
        <begin position="461"/>
        <end position="532"/>
    </location>
</feature>